<proteinExistence type="predicted"/>
<evidence type="ECO:0000313" key="2">
    <source>
        <dbReference type="EMBL" id="CAD7602890.1"/>
    </source>
</evidence>
<protein>
    <recommendedName>
        <fullName evidence="3">DDE-1 domain-containing protein</fullName>
    </recommendedName>
</protein>
<dbReference type="EMBL" id="OE843346">
    <property type="protein sequence ID" value="CAD7602890.1"/>
    <property type="molecule type" value="Genomic_DNA"/>
</dbReference>
<feature type="coiled-coil region" evidence="1">
    <location>
        <begin position="67"/>
        <end position="94"/>
    </location>
</feature>
<gene>
    <name evidence="2" type="ORF">TGEB3V08_LOCUS8531</name>
</gene>
<keyword evidence="1" id="KW-0175">Coiled coil</keyword>
<accession>A0A7R9PPX1</accession>
<dbReference type="AlphaFoldDB" id="A0A7R9PPX1"/>
<sequence>MSLIPKVTSLLQPKDQGLLLAEEGEESVLDLYKKINMKDCCYMIAEAWNQVKNLTMKRAWKRINGTSTKEQLELEKQKEKANELEQEVSMDEIVNIAKGISECDVDDVEEWLLCDTNDQGLQMADDEILESE</sequence>
<name>A0A7R9PPX1_TIMGE</name>
<evidence type="ECO:0000256" key="1">
    <source>
        <dbReference type="SAM" id="Coils"/>
    </source>
</evidence>
<reference evidence="2" key="1">
    <citation type="submission" date="2020-11" db="EMBL/GenBank/DDBJ databases">
        <authorList>
            <person name="Tran Van P."/>
        </authorList>
    </citation>
    <scope>NUCLEOTIDE SEQUENCE</scope>
</reference>
<organism evidence="2">
    <name type="scientific">Timema genevievae</name>
    <name type="common">Walking stick</name>
    <dbReference type="NCBI Taxonomy" id="629358"/>
    <lineage>
        <taxon>Eukaryota</taxon>
        <taxon>Metazoa</taxon>
        <taxon>Ecdysozoa</taxon>
        <taxon>Arthropoda</taxon>
        <taxon>Hexapoda</taxon>
        <taxon>Insecta</taxon>
        <taxon>Pterygota</taxon>
        <taxon>Neoptera</taxon>
        <taxon>Polyneoptera</taxon>
        <taxon>Phasmatodea</taxon>
        <taxon>Timematodea</taxon>
        <taxon>Timematoidea</taxon>
        <taxon>Timematidae</taxon>
        <taxon>Timema</taxon>
    </lineage>
</organism>
<evidence type="ECO:0008006" key="3">
    <source>
        <dbReference type="Google" id="ProtNLM"/>
    </source>
</evidence>